<feature type="signal peptide" evidence="1">
    <location>
        <begin position="1"/>
        <end position="26"/>
    </location>
</feature>
<accession>A0A561QWA3</accession>
<name>A0A561QWA3_9HYPH</name>
<sequence>MLKKIVSATSAILASLSLGFASPAFSADFGDLAGTYSGKTAKGGDVLIVIPKSGNPTYRFRGAPVMVSSAKLSGKSIVLNVGSAGMGSIVLTPAGKGKMSYSYKDSWGGSASASLTKG</sequence>
<dbReference type="OrthoDB" id="9898046at2"/>
<evidence type="ECO:0000313" key="3">
    <source>
        <dbReference type="Proteomes" id="UP000320653"/>
    </source>
</evidence>
<protein>
    <submittedName>
        <fullName evidence="2">Uncharacterized protein</fullName>
    </submittedName>
</protein>
<dbReference type="RefSeq" id="WP_145637231.1">
    <property type="nucleotide sequence ID" value="NZ_VIWP01000003.1"/>
</dbReference>
<evidence type="ECO:0000313" key="2">
    <source>
        <dbReference type="EMBL" id="TWF54654.1"/>
    </source>
</evidence>
<organism evidence="2 3">
    <name type="scientific">Neorhizobium alkalisoli</name>
    <dbReference type="NCBI Taxonomy" id="528178"/>
    <lineage>
        <taxon>Bacteria</taxon>
        <taxon>Pseudomonadati</taxon>
        <taxon>Pseudomonadota</taxon>
        <taxon>Alphaproteobacteria</taxon>
        <taxon>Hyphomicrobiales</taxon>
        <taxon>Rhizobiaceae</taxon>
        <taxon>Rhizobium/Agrobacterium group</taxon>
        <taxon>Neorhizobium</taxon>
    </lineage>
</organism>
<keyword evidence="3" id="KW-1185">Reference proteome</keyword>
<keyword evidence="1" id="KW-0732">Signal</keyword>
<reference evidence="2 3" key="1">
    <citation type="submission" date="2019-06" db="EMBL/GenBank/DDBJ databases">
        <title>Sorghum-associated microbial communities from plants grown in Nebraska, USA.</title>
        <authorList>
            <person name="Schachtman D."/>
        </authorList>
    </citation>
    <scope>NUCLEOTIDE SEQUENCE [LARGE SCALE GENOMIC DNA]</scope>
    <source>
        <strain evidence="2 3">1225</strain>
    </source>
</reference>
<gene>
    <name evidence="2" type="ORF">FHW37_103524</name>
</gene>
<dbReference type="AlphaFoldDB" id="A0A561QWA3"/>
<feature type="chain" id="PRO_5022108499" evidence="1">
    <location>
        <begin position="27"/>
        <end position="118"/>
    </location>
</feature>
<proteinExistence type="predicted"/>
<comment type="caution">
    <text evidence="2">The sequence shown here is derived from an EMBL/GenBank/DDBJ whole genome shotgun (WGS) entry which is preliminary data.</text>
</comment>
<dbReference type="Proteomes" id="UP000320653">
    <property type="component" value="Unassembled WGS sequence"/>
</dbReference>
<dbReference type="EMBL" id="VIWP01000003">
    <property type="protein sequence ID" value="TWF54654.1"/>
    <property type="molecule type" value="Genomic_DNA"/>
</dbReference>
<evidence type="ECO:0000256" key="1">
    <source>
        <dbReference type="SAM" id="SignalP"/>
    </source>
</evidence>